<gene>
    <name evidence="2" type="ORF">AB5J50_23255</name>
</gene>
<proteinExistence type="predicted"/>
<dbReference type="InterPro" id="IPR007278">
    <property type="entry name" value="DUF397"/>
</dbReference>
<sequence length="92" mass="9915">MRNFPDYDLSTAIWHKSSYSGGGGDNCLEVAHWRKSTYSGGGGNDCLEVADGHPTLIPVRDSKNPHGPKLAFRANAWSAFIADVKDTAQAAH</sequence>
<reference evidence="2" key="1">
    <citation type="submission" date="2024-07" db="EMBL/GenBank/DDBJ databases">
        <authorList>
            <person name="Yu S.T."/>
        </authorList>
    </citation>
    <scope>NUCLEOTIDE SEQUENCE</scope>
    <source>
        <strain evidence="2">R35</strain>
    </source>
</reference>
<evidence type="ECO:0000313" key="2">
    <source>
        <dbReference type="EMBL" id="XDQ63508.1"/>
    </source>
</evidence>
<name>A0AB39S7J5_9ACTN</name>
<dbReference type="RefSeq" id="WP_369260322.1">
    <property type="nucleotide sequence ID" value="NZ_CP163440.1"/>
</dbReference>
<dbReference type="Pfam" id="PF04149">
    <property type="entry name" value="DUF397"/>
    <property type="match status" value="1"/>
</dbReference>
<dbReference type="EMBL" id="CP163440">
    <property type="protein sequence ID" value="XDQ63508.1"/>
    <property type="molecule type" value="Genomic_DNA"/>
</dbReference>
<evidence type="ECO:0000259" key="1">
    <source>
        <dbReference type="Pfam" id="PF04149"/>
    </source>
</evidence>
<dbReference type="AlphaFoldDB" id="A0AB39S7J5"/>
<feature type="domain" description="DUF397" evidence="1">
    <location>
        <begin position="31"/>
        <end position="85"/>
    </location>
</feature>
<accession>A0AB39S7J5</accession>
<protein>
    <submittedName>
        <fullName evidence="2">DUF397 domain-containing protein</fullName>
    </submittedName>
</protein>
<organism evidence="2">
    <name type="scientific">Streptomyces sp. R35</name>
    <dbReference type="NCBI Taxonomy" id="3238630"/>
    <lineage>
        <taxon>Bacteria</taxon>
        <taxon>Bacillati</taxon>
        <taxon>Actinomycetota</taxon>
        <taxon>Actinomycetes</taxon>
        <taxon>Kitasatosporales</taxon>
        <taxon>Streptomycetaceae</taxon>
        <taxon>Streptomyces</taxon>
    </lineage>
</organism>